<dbReference type="GO" id="GO:0016878">
    <property type="term" value="F:acid-thiol ligase activity"/>
    <property type="evidence" value="ECO:0007669"/>
    <property type="project" value="UniProtKB-ARBA"/>
</dbReference>
<dbReference type="Proteomes" id="UP000000580">
    <property type="component" value="Chromosome"/>
</dbReference>
<accession>Q743P1</accession>
<evidence type="ECO:0000259" key="2">
    <source>
        <dbReference type="Pfam" id="PF00501"/>
    </source>
</evidence>
<evidence type="ECO:0000313" key="4">
    <source>
        <dbReference type="EMBL" id="AAS02867.1"/>
    </source>
</evidence>
<dbReference type="PATRIC" id="fig|262316.17.peg.582"/>
<dbReference type="HOGENOM" id="CLU_000022_59_0_11"/>
<dbReference type="PANTHER" id="PTHR43767">
    <property type="entry name" value="LONG-CHAIN-FATTY-ACID--COA LIGASE"/>
    <property type="match status" value="1"/>
</dbReference>
<dbReference type="eggNOG" id="COG0318">
    <property type="taxonomic scope" value="Bacteria"/>
</dbReference>
<dbReference type="STRING" id="262316.MAP_0550"/>
<keyword evidence="5" id="KW-1185">Reference proteome</keyword>
<dbReference type="FunFam" id="3.40.50.12780:FF:000043">
    <property type="entry name" value="Acyl-CoA synthetase"/>
    <property type="match status" value="1"/>
</dbReference>
<dbReference type="EMBL" id="AE016958">
    <property type="protein sequence ID" value="AAS02867.1"/>
    <property type="molecule type" value="Genomic_DNA"/>
</dbReference>
<evidence type="ECO:0000259" key="3">
    <source>
        <dbReference type="Pfam" id="PF13193"/>
    </source>
</evidence>
<gene>
    <name evidence="4" type="primary">fadD19</name>
    <name evidence="4" type="ordered locus">MAP_0550</name>
</gene>
<dbReference type="SUPFAM" id="SSF56801">
    <property type="entry name" value="Acetyl-CoA synthetase-like"/>
    <property type="match status" value="1"/>
</dbReference>
<dbReference type="InterPro" id="IPR042099">
    <property type="entry name" value="ANL_N_sf"/>
</dbReference>
<dbReference type="InterPro" id="IPR050237">
    <property type="entry name" value="ATP-dep_AMP-bd_enzyme"/>
</dbReference>
<feature type="region of interest" description="Disordered" evidence="1">
    <location>
        <begin position="518"/>
        <end position="546"/>
    </location>
</feature>
<dbReference type="AlphaFoldDB" id="Q743P1"/>
<sequence>MAVALNIADLAEHAIDAVPDRVALICGDEKLTYAELEEKANRLAHYLLDQGVKKDDKVGLYCRNRNEIVIAMLGIVKAGAILVNVNYRYVEGELRYLFDNSDMVALVHERQHSDRVANVLPDTPNVKTILVVEDGSDKDYQRYGGVEFYSALEKGSPERDFGPRSADDIYLLYTGGTTGFPKGVMWRHEDIYRVLFGGTDFATGEFVKDEYDLAKAAAENPPMIRYPIPPMIHGATQSATWMSIFSGQTTVLAPEFNADEVWRTIHEHKVNLLFFTGDAMARPLLDALNKDHDYDLSSLFLLASTAALFSPSIKERLLELLPNRVITDSIGSSETGFGGTSIVAKDAPHAGGPRVTIDHRTVVLDEEGNEVKPGSGVRGLIAKKGNIPVGYYKDEKKTAETFKTFNGVRYAIPGDYALVEEDGTVTMLGRGSVSINSGGEKIYPEEVEGALKGHPDVFDALVVGVPDPRYGQHVAAVVQPRPGTRPSLAELDRFVRSEIAGYKVPRSLWLVDEVKRSPAGKPDYRWAKEQTEARPADDVHAAHVSA</sequence>
<dbReference type="Gene3D" id="3.40.50.12780">
    <property type="entry name" value="N-terminal domain of ligase-like"/>
    <property type="match status" value="1"/>
</dbReference>
<dbReference type="NCBIfam" id="NF005863">
    <property type="entry name" value="PRK07798.1"/>
    <property type="match status" value="1"/>
</dbReference>
<evidence type="ECO:0000256" key="1">
    <source>
        <dbReference type="SAM" id="MobiDB-lite"/>
    </source>
</evidence>
<dbReference type="InterPro" id="IPR045851">
    <property type="entry name" value="AMP-bd_C_sf"/>
</dbReference>
<feature type="domain" description="AMP-binding enzyme C-terminal" evidence="3">
    <location>
        <begin position="446"/>
        <end position="521"/>
    </location>
</feature>
<feature type="domain" description="AMP-dependent synthetase/ligase" evidence="2">
    <location>
        <begin position="12"/>
        <end position="385"/>
    </location>
</feature>
<dbReference type="PROSITE" id="PS00455">
    <property type="entry name" value="AMP_BINDING"/>
    <property type="match status" value="1"/>
</dbReference>
<dbReference type="Gene3D" id="3.30.300.30">
    <property type="match status" value="1"/>
</dbReference>
<protein>
    <submittedName>
        <fullName evidence="4">FadD19_1</fullName>
    </submittedName>
</protein>
<evidence type="ECO:0000313" key="5">
    <source>
        <dbReference type="Proteomes" id="UP000000580"/>
    </source>
</evidence>
<reference evidence="4 5" key="1">
    <citation type="journal article" date="2005" name="Proc. Natl. Acad. Sci. U.S.A.">
        <title>The complete genome sequence of Mycobacterium avium subspecies paratuberculosis.</title>
        <authorList>
            <person name="Li L."/>
            <person name="Bannantine J.P."/>
            <person name="Zhang Q."/>
            <person name="Amonsin A."/>
            <person name="May B.J."/>
            <person name="Alt D."/>
            <person name="Banerji N."/>
            <person name="Kanjilal S."/>
            <person name="Kapur V."/>
        </authorList>
    </citation>
    <scope>NUCLEOTIDE SEQUENCE [LARGE SCALE GENOMIC DNA]</scope>
    <source>
        <strain evidence="5">ATCC BAA-968 / K-10</strain>
    </source>
</reference>
<dbReference type="InterPro" id="IPR000873">
    <property type="entry name" value="AMP-dep_synth/lig_dom"/>
</dbReference>
<name>Q743P1_MYCPA</name>
<dbReference type="InterPro" id="IPR025110">
    <property type="entry name" value="AMP-bd_C"/>
</dbReference>
<dbReference type="Pfam" id="PF00501">
    <property type="entry name" value="AMP-binding"/>
    <property type="match status" value="1"/>
</dbReference>
<organism evidence="4 5">
    <name type="scientific">Mycolicibacterium paratuberculosis (strain ATCC BAA-968 / K-10)</name>
    <name type="common">Mycobacterium paratuberculosis</name>
    <dbReference type="NCBI Taxonomy" id="262316"/>
    <lineage>
        <taxon>Bacteria</taxon>
        <taxon>Bacillati</taxon>
        <taxon>Actinomycetota</taxon>
        <taxon>Actinomycetes</taxon>
        <taxon>Mycobacteriales</taxon>
        <taxon>Mycobacteriaceae</taxon>
        <taxon>Mycobacterium</taxon>
        <taxon>Mycobacterium avium complex (MAC)</taxon>
    </lineage>
</organism>
<dbReference type="InterPro" id="IPR020845">
    <property type="entry name" value="AMP-binding_CS"/>
</dbReference>
<dbReference type="RefSeq" id="WP_003877147.1">
    <property type="nucleotide sequence ID" value="NC_002944.2"/>
</dbReference>
<dbReference type="PANTHER" id="PTHR43767:SF1">
    <property type="entry name" value="NONRIBOSOMAL PEPTIDE SYNTHASE PES1 (EUROFUNG)-RELATED"/>
    <property type="match status" value="1"/>
</dbReference>
<proteinExistence type="predicted"/>
<dbReference type="CDD" id="cd05924">
    <property type="entry name" value="FACL_like_5"/>
    <property type="match status" value="1"/>
</dbReference>
<dbReference type="Pfam" id="PF13193">
    <property type="entry name" value="AMP-binding_C"/>
    <property type="match status" value="1"/>
</dbReference>
<dbReference type="KEGG" id="mpa:MAP_0550"/>